<feature type="compositionally biased region" description="Low complexity" evidence="1">
    <location>
        <begin position="256"/>
        <end position="266"/>
    </location>
</feature>
<gene>
    <name evidence="2" type="ORF">TWF718_009198</name>
</gene>
<comment type="caution">
    <text evidence="2">The sequence shown here is derived from an EMBL/GenBank/DDBJ whole genome shotgun (WGS) entry which is preliminary data.</text>
</comment>
<evidence type="ECO:0000313" key="3">
    <source>
        <dbReference type="Proteomes" id="UP001313282"/>
    </source>
</evidence>
<accession>A0AAN8N2H6</accession>
<name>A0AAN8N2H6_9PEZI</name>
<dbReference type="Proteomes" id="UP001313282">
    <property type="component" value="Unassembled WGS sequence"/>
</dbReference>
<evidence type="ECO:0000256" key="1">
    <source>
        <dbReference type="SAM" id="MobiDB-lite"/>
    </source>
</evidence>
<feature type="region of interest" description="Disordered" evidence="1">
    <location>
        <begin position="255"/>
        <end position="289"/>
    </location>
</feature>
<proteinExistence type="predicted"/>
<evidence type="ECO:0000313" key="2">
    <source>
        <dbReference type="EMBL" id="KAK6339806.1"/>
    </source>
</evidence>
<organism evidence="2 3">
    <name type="scientific">Orbilia javanica</name>
    <dbReference type="NCBI Taxonomy" id="47235"/>
    <lineage>
        <taxon>Eukaryota</taxon>
        <taxon>Fungi</taxon>
        <taxon>Dikarya</taxon>
        <taxon>Ascomycota</taxon>
        <taxon>Pezizomycotina</taxon>
        <taxon>Orbiliomycetes</taxon>
        <taxon>Orbiliales</taxon>
        <taxon>Orbiliaceae</taxon>
        <taxon>Orbilia</taxon>
    </lineage>
</organism>
<keyword evidence="3" id="KW-1185">Reference proteome</keyword>
<sequence>MPLPEGSISSAIKSIFCCSILSKDKPTLPVSSEVGFSYENQEEGSPTTLPPTSTSQSDLETLIGEDITSVHAGYRVIPIEPITYTSNTPQTQEQPDRSPIAITPLPTYPDSPETSFPPIQLLAMFSPTALFRLSLCHEDIYALRNLLSQSPSMATYRSVIPQVYEILRREEVRYLFNSGDDEDYVAIGERVRFCDEILEVAYWDADSGGDRRLAGWVERGLGGVIESHPTHHPALTLLGRLWLLRSQQYLSKISEDGSNSSSSGGSFPFTNNDWTSADEDRDTVEQDRKRQEGVYVDARTCLFPAVEFLGRAVEAMEDRGNGVFGDVYVFQAEANMSLGNVTVSSEAQPFFRTAVEALKKASMIDGFRLPIHLERYLRSFEFVLYDD</sequence>
<reference evidence="2 3" key="1">
    <citation type="submission" date="2019-10" db="EMBL/GenBank/DDBJ databases">
        <authorList>
            <person name="Palmer J.M."/>
        </authorList>
    </citation>
    <scope>NUCLEOTIDE SEQUENCE [LARGE SCALE GENOMIC DNA]</scope>
    <source>
        <strain evidence="2 3">TWF718</strain>
    </source>
</reference>
<dbReference type="EMBL" id="JAVHNR010000006">
    <property type="protein sequence ID" value="KAK6339806.1"/>
    <property type="molecule type" value="Genomic_DNA"/>
</dbReference>
<protein>
    <submittedName>
        <fullName evidence="2">Uncharacterized protein</fullName>
    </submittedName>
</protein>
<dbReference type="AlphaFoldDB" id="A0AAN8N2H6"/>